<dbReference type="InterPro" id="IPR013785">
    <property type="entry name" value="Aldolase_TIM"/>
</dbReference>
<dbReference type="AlphaFoldDB" id="A0A543J173"/>
<evidence type="ECO:0000256" key="4">
    <source>
        <dbReference type="ARBA" id="ARBA00023014"/>
    </source>
</evidence>
<sequence>MDEWPLTLDVEGLMAAGWRPTPFREFILKIHSRCDLACSYCYMYKMADSGWRDRPKTMSSEIVAATAQRIAEHVQAHGLPKIEVILHGGEPLLAGPMAIRRIVTGIRSAVGERTRVAVSLQTNGLLLDARYLRLFDELGIQVGVSLDGDEAAHDRNRRRADGRGSHRRVVEALGLLTGPPYRRVFAGLLCTIDLRNDPIDVYEALLEFDPPTIDFLLPHGNWTIPPPGRVPDDPATPYADWLIAVFNRWYDTPHDVPRVRMFDEIIHLLLGGASTTELVGLSPAAMVVVETDGAIEQTDLLKSAYHGAAATGLHVLRNSFDDALRLPTIVARQIGRAALAAQCRACRVSAVCGGGLYVHRYRAGSGFANPSVYCPDLFRLIAHIRSRVAADLAVARNPSSRSADETA</sequence>
<evidence type="ECO:0000259" key="5">
    <source>
        <dbReference type="PROSITE" id="PS51918"/>
    </source>
</evidence>
<accession>A0A543J173</accession>
<dbReference type="GO" id="GO:0046872">
    <property type="term" value="F:metal ion binding"/>
    <property type="evidence" value="ECO:0007669"/>
    <property type="project" value="UniProtKB-KW"/>
</dbReference>
<dbReference type="SFLD" id="SFLDG01072">
    <property type="entry name" value="dehydrogenase_like"/>
    <property type="match status" value="1"/>
</dbReference>
<organism evidence="6 7">
    <name type="scientific">Thermopolyspora flexuosa</name>
    <dbReference type="NCBI Taxonomy" id="103836"/>
    <lineage>
        <taxon>Bacteria</taxon>
        <taxon>Bacillati</taxon>
        <taxon>Actinomycetota</taxon>
        <taxon>Actinomycetes</taxon>
        <taxon>Streptosporangiales</taxon>
        <taxon>Streptosporangiaceae</taxon>
        <taxon>Thermopolyspora</taxon>
    </lineage>
</organism>
<evidence type="ECO:0000256" key="1">
    <source>
        <dbReference type="ARBA" id="ARBA00022691"/>
    </source>
</evidence>
<keyword evidence="4" id="KW-0411">Iron-sulfur</keyword>
<reference evidence="6 7" key="1">
    <citation type="submission" date="2019-06" db="EMBL/GenBank/DDBJ databases">
        <title>Sequencing the genomes of 1000 actinobacteria strains.</title>
        <authorList>
            <person name="Klenk H.-P."/>
        </authorList>
    </citation>
    <scope>NUCLEOTIDE SEQUENCE [LARGE SCALE GENOMIC DNA]</scope>
    <source>
        <strain evidence="6 7">DSM 43186</strain>
    </source>
</reference>
<protein>
    <recommendedName>
        <fullName evidence="5">Radical SAM core domain-containing protein</fullName>
    </recommendedName>
</protein>
<comment type="caution">
    <text evidence="6">The sequence shown here is derived from an EMBL/GenBank/DDBJ whole genome shotgun (WGS) entry which is preliminary data.</text>
</comment>
<gene>
    <name evidence="6" type="ORF">FHX40_3312</name>
</gene>
<dbReference type="SFLD" id="SFLDG01386">
    <property type="entry name" value="main_SPASM_domain-containing"/>
    <property type="match status" value="1"/>
</dbReference>
<dbReference type="PROSITE" id="PS51918">
    <property type="entry name" value="RADICAL_SAM"/>
    <property type="match status" value="1"/>
</dbReference>
<dbReference type="RefSeq" id="WP_142260431.1">
    <property type="nucleotide sequence ID" value="NZ_BMPV01000005.1"/>
</dbReference>
<dbReference type="CDD" id="cd01335">
    <property type="entry name" value="Radical_SAM"/>
    <property type="match status" value="1"/>
</dbReference>
<proteinExistence type="predicted"/>
<dbReference type="InterPro" id="IPR023867">
    <property type="entry name" value="Sulphatase_maturase_rSAM"/>
</dbReference>
<name>A0A543J173_9ACTN</name>
<dbReference type="InterPro" id="IPR007197">
    <property type="entry name" value="rSAM"/>
</dbReference>
<dbReference type="PANTHER" id="PTHR43273">
    <property type="entry name" value="ANAEROBIC SULFATASE-MATURATING ENZYME HOMOLOG ASLB-RELATED"/>
    <property type="match status" value="1"/>
</dbReference>
<evidence type="ECO:0000256" key="2">
    <source>
        <dbReference type="ARBA" id="ARBA00022723"/>
    </source>
</evidence>
<dbReference type="SFLD" id="SFLDS00029">
    <property type="entry name" value="Radical_SAM"/>
    <property type="match status" value="1"/>
</dbReference>
<dbReference type="Gene3D" id="3.20.20.70">
    <property type="entry name" value="Aldolase class I"/>
    <property type="match status" value="1"/>
</dbReference>
<dbReference type="InterPro" id="IPR058240">
    <property type="entry name" value="rSAM_sf"/>
</dbReference>
<keyword evidence="1" id="KW-0949">S-adenosyl-L-methionine</keyword>
<keyword evidence="7" id="KW-1185">Reference proteome</keyword>
<dbReference type="Proteomes" id="UP000319213">
    <property type="component" value="Unassembled WGS sequence"/>
</dbReference>
<dbReference type="EMBL" id="VFPQ01000001">
    <property type="protein sequence ID" value="TQM76568.1"/>
    <property type="molecule type" value="Genomic_DNA"/>
</dbReference>
<keyword evidence="3" id="KW-0408">Iron</keyword>
<dbReference type="OrthoDB" id="9782387at2"/>
<dbReference type="GO" id="GO:0016491">
    <property type="term" value="F:oxidoreductase activity"/>
    <property type="evidence" value="ECO:0007669"/>
    <property type="project" value="InterPro"/>
</dbReference>
<dbReference type="Pfam" id="PF04055">
    <property type="entry name" value="Radical_SAM"/>
    <property type="match status" value="1"/>
</dbReference>
<evidence type="ECO:0000256" key="3">
    <source>
        <dbReference type="ARBA" id="ARBA00023004"/>
    </source>
</evidence>
<dbReference type="InterPro" id="IPR026335">
    <property type="entry name" value="rSAM_SPASM_FxsB"/>
</dbReference>
<dbReference type="NCBIfam" id="TIGR04269">
    <property type="entry name" value="SAM_SPASM_FxsB"/>
    <property type="match status" value="1"/>
</dbReference>
<dbReference type="SUPFAM" id="SSF102114">
    <property type="entry name" value="Radical SAM enzymes"/>
    <property type="match status" value="1"/>
</dbReference>
<dbReference type="GO" id="GO:0051536">
    <property type="term" value="F:iron-sulfur cluster binding"/>
    <property type="evidence" value="ECO:0007669"/>
    <property type="project" value="UniProtKB-KW"/>
</dbReference>
<evidence type="ECO:0000313" key="7">
    <source>
        <dbReference type="Proteomes" id="UP000319213"/>
    </source>
</evidence>
<feature type="domain" description="Radical SAM core" evidence="5">
    <location>
        <begin position="20"/>
        <end position="253"/>
    </location>
</feature>
<evidence type="ECO:0000313" key="6">
    <source>
        <dbReference type="EMBL" id="TQM76568.1"/>
    </source>
</evidence>
<dbReference type="SFLD" id="SFLDG01067">
    <property type="entry name" value="SPASM/twitch_domain_containing"/>
    <property type="match status" value="1"/>
</dbReference>
<dbReference type="PANTHER" id="PTHR43273:SF8">
    <property type="entry name" value="RADICAL SAM DOMAIN PROTEIN"/>
    <property type="match status" value="1"/>
</dbReference>
<keyword evidence="2" id="KW-0479">Metal-binding</keyword>